<dbReference type="PANTHER" id="PTHR34819">
    <property type="entry name" value="LARGE CYSTEINE-RICH PERIPLASMIC PROTEIN OMCB"/>
    <property type="match status" value="1"/>
</dbReference>
<dbReference type="SUPFAM" id="SSF49401">
    <property type="entry name" value="Bacterial adhesins"/>
    <property type="match status" value="1"/>
</dbReference>
<dbReference type="Pfam" id="PF01345">
    <property type="entry name" value="DUF11"/>
    <property type="match status" value="3"/>
</dbReference>
<dbReference type="InterPro" id="IPR047589">
    <property type="entry name" value="DUF11_rpt"/>
</dbReference>
<dbReference type="RefSeq" id="WP_081608240.1">
    <property type="nucleotide sequence ID" value="NZ_JBHMFK010000005.1"/>
</dbReference>
<protein>
    <recommendedName>
        <fullName evidence="2">DUF11 domain-containing protein</fullName>
    </recommendedName>
</protein>
<evidence type="ECO:0000313" key="3">
    <source>
        <dbReference type="EMBL" id="GGI80307.1"/>
    </source>
</evidence>
<reference evidence="3" key="2">
    <citation type="journal article" date="2014" name="Int. J. Syst. Evol. Microbiol.">
        <title>Complete genome sequence of Corynebacterium casei LMG S-19264T (=DSM 44701T), isolated from a smear-ripened cheese.</title>
        <authorList>
            <consortium name="US DOE Joint Genome Institute (JGI-PGF)"/>
            <person name="Walter F."/>
            <person name="Albersmeier A."/>
            <person name="Kalinowski J."/>
            <person name="Ruckert C."/>
        </authorList>
    </citation>
    <scope>NUCLEOTIDE SEQUENCE</scope>
    <source>
        <strain evidence="3">CGMCC 1.8885</strain>
    </source>
</reference>
<dbReference type="InterPro" id="IPR008966">
    <property type="entry name" value="Adhesion_dom_sf"/>
</dbReference>
<dbReference type="AlphaFoldDB" id="A0AAV4K593"/>
<accession>A0AAV4K593</accession>
<dbReference type="EMBL" id="BMMA01000009">
    <property type="protein sequence ID" value="GGI80307.1"/>
    <property type="molecule type" value="Genomic_DNA"/>
</dbReference>
<dbReference type="Proteomes" id="UP000630135">
    <property type="component" value="Unassembled WGS sequence"/>
</dbReference>
<dbReference type="InterPro" id="IPR051172">
    <property type="entry name" value="Chlamydia_OmcB"/>
</dbReference>
<dbReference type="PANTHER" id="PTHR34819:SF3">
    <property type="entry name" value="CELL SURFACE PROTEIN"/>
    <property type="match status" value="1"/>
</dbReference>
<evidence type="ECO:0000256" key="1">
    <source>
        <dbReference type="SAM" id="MobiDB-lite"/>
    </source>
</evidence>
<reference evidence="3" key="4">
    <citation type="submission" date="2023-08" db="EMBL/GenBank/DDBJ databases">
        <authorList>
            <person name="Sun Q."/>
            <person name="Zhou Y."/>
        </authorList>
    </citation>
    <scope>NUCLEOTIDE SEQUENCE</scope>
    <source>
        <strain evidence="4">CGMCC 1.8884</strain>
        <strain evidence="3">CGMCC 1.8885</strain>
    </source>
</reference>
<dbReference type="SUPFAM" id="SSF82171">
    <property type="entry name" value="DPP6 N-terminal domain-like"/>
    <property type="match status" value="1"/>
</dbReference>
<dbReference type="EMBL" id="BMLZ01000009">
    <property type="protein sequence ID" value="GGP29365.1"/>
    <property type="molecule type" value="Genomic_DNA"/>
</dbReference>
<comment type="caution">
    <text evidence="3">The sequence shown here is derived from an EMBL/GenBank/DDBJ whole genome shotgun (WGS) entry which is preliminary data.</text>
</comment>
<evidence type="ECO:0000313" key="5">
    <source>
        <dbReference type="Proteomes" id="UP000630135"/>
    </source>
</evidence>
<reference evidence="5" key="3">
    <citation type="journal article" date="2019" name="Int. J. Syst. Evol. Microbiol.">
        <title>The Global Catalogue of Microorganisms (GCM) 10K type strain sequencing project: providing services to taxonomists for standard genome sequencing and annotation.</title>
        <authorList>
            <consortium name="The Broad Institute Genomics Platform"/>
            <consortium name="The Broad Institute Genome Sequencing Center for Infectious Disease"/>
            <person name="Wu L."/>
            <person name="Ma J."/>
        </authorList>
    </citation>
    <scope>NUCLEOTIDE SEQUENCE [LARGE SCALE GENOMIC DNA]</scope>
    <source>
        <strain evidence="5">CGMCC 1.8884</strain>
    </source>
</reference>
<dbReference type="InterPro" id="IPR001434">
    <property type="entry name" value="OmcB-like_DUF11"/>
</dbReference>
<keyword evidence="5" id="KW-1185">Reference proteome</keyword>
<evidence type="ECO:0000313" key="6">
    <source>
        <dbReference type="Proteomes" id="UP000652720"/>
    </source>
</evidence>
<feature type="domain" description="DUF11" evidence="2">
    <location>
        <begin position="69"/>
        <end position="183"/>
    </location>
</feature>
<evidence type="ECO:0000313" key="4">
    <source>
        <dbReference type="EMBL" id="GGP29365.1"/>
    </source>
</evidence>
<evidence type="ECO:0000259" key="2">
    <source>
        <dbReference type="Pfam" id="PF01345"/>
    </source>
</evidence>
<feature type="domain" description="DUF11" evidence="2">
    <location>
        <begin position="207"/>
        <end position="309"/>
    </location>
</feature>
<dbReference type="Proteomes" id="UP000652720">
    <property type="component" value="Unassembled WGS sequence"/>
</dbReference>
<gene>
    <name evidence="4" type="ORF">GCM10008021_10160</name>
    <name evidence="3" type="ORF">GCM10010914_13170</name>
</gene>
<reference evidence="4" key="1">
    <citation type="journal article" date="2014" name="Int. J. Syst. Evol. Microbiol.">
        <title>Complete genome of a new Firmicutes species belonging to the dominant human colonic microbiota ('Ruminococcus bicirculans') reveals two chromosomes and a selective capacity to utilize plant glucans.</title>
        <authorList>
            <consortium name="NISC Comparative Sequencing Program"/>
            <person name="Wegmann U."/>
            <person name="Louis P."/>
            <person name="Goesmann A."/>
            <person name="Henrissat B."/>
            <person name="Duncan S.H."/>
            <person name="Flint H.J."/>
        </authorList>
    </citation>
    <scope>NUCLEOTIDE SEQUENCE</scope>
    <source>
        <strain evidence="4">CGMCC 1.8884</strain>
    </source>
</reference>
<dbReference type="Gene3D" id="2.60.40.740">
    <property type="match status" value="1"/>
</dbReference>
<feature type="region of interest" description="Disordered" evidence="1">
    <location>
        <begin position="1"/>
        <end position="21"/>
    </location>
</feature>
<dbReference type="NCBIfam" id="TIGR01451">
    <property type="entry name" value="B_ant_repeat"/>
    <property type="match status" value="3"/>
</dbReference>
<sequence>MSEHFSRPEISGSDLSRPGQRKGRSLLRSLLVLSAALGSLTALGEAGAASYTDLAVFKDVDLSNSRDPRISKFYVGDTVRYSLQVVNNGSVAVSGATLTDVAEPGLEGLTWSCTVVKGDAQCPAPSGTGLPNFTIPKLGANSELRITYSAKVAAVDAQLTNTAQIALPAGFIDTNPVNNKDSVYICTFDTFLPRDTTLTLAKSSNGPWTVGQSGAQYTLTVGNNSNFDTQGTVTVRDLLPSGITPVSSSFTSAPNWSCTTSGQVVTCTTSQPVVATKTLTLTIPVKVGSAAVGNVVNRAAVGGSGDPDPIPDPATCVPGTTNPANQCAQTTTPVTAPPTDPNVPVPTQCTTLYGLMIPSTGSRNGRTINVIDPRTNAVGTRVATLPTVGGSYGTALTSAALAVSPDGQTFYVSTDAYSGGPAALWSYNAATARWTQLSSFSGVEGRIVRMAMTRSGVGYAMDVGGNLWSFTADGRVQSLGKLTPSGNSGPGFYDNGDFFATADGKLYLLSAQTGGNVSLWFVDPRTLKAEYLGNLTSASQSVQYNGLAALPGAVYAANSAGELATLDLTNISLTSVGSRNIGSTDLASCYYPDYTPRIEVTKSAKKVGGDMSTPVVQPGDVLEFTIVVRNAGELPAGGVSFTDPLPQGVTYVADSARINGATSTVYQGREINLAGSTYPFAQPLGVCSLSSGACTNQVLRVDTTPGTLDQEAVVTFRVRVDDPFTKSDSKVVNQAVVTYTDGGTPSKPIPSNPVEVPVNRPVKLNAVKTVQNITAGGPVGTTGSGKPGDVLEYCITTSNVGSGVATNLRFSDVVPTNTIFQLGGYGLSGQDVRYTGPNGVRLLSAAADGDPATLSGGRVLVNSIPSRLEPGQQYQVCFRTTIR</sequence>
<organism evidence="3 6">
    <name type="scientific">Deinococcus wulumuqiensis</name>
    <dbReference type="NCBI Taxonomy" id="980427"/>
    <lineage>
        <taxon>Bacteria</taxon>
        <taxon>Thermotogati</taxon>
        <taxon>Deinococcota</taxon>
        <taxon>Deinococci</taxon>
        <taxon>Deinococcales</taxon>
        <taxon>Deinococcaceae</taxon>
        <taxon>Deinococcus</taxon>
    </lineage>
</organism>
<feature type="domain" description="DUF11" evidence="2">
    <location>
        <begin position="611"/>
        <end position="684"/>
    </location>
</feature>
<proteinExistence type="predicted"/>
<name>A0AAV4K593_9DEIO</name>